<feature type="transmembrane region" description="Helical" evidence="6">
    <location>
        <begin position="588"/>
        <end position="606"/>
    </location>
</feature>
<protein>
    <submittedName>
        <fullName evidence="7">Tektin-3</fullName>
    </submittedName>
</protein>
<keyword evidence="4" id="KW-0175">Coiled coil</keyword>
<dbReference type="InterPro" id="IPR000435">
    <property type="entry name" value="Tektins"/>
</dbReference>
<proteinExistence type="inferred from homology"/>
<dbReference type="EMBL" id="APAU02000036">
    <property type="protein sequence ID" value="EUB60024.1"/>
    <property type="molecule type" value="Genomic_DNA"/>
</dbReference>
<sequence>MPASRHQQITARLPTLATLPPLNPTLPDACPRPYPHRRSLAALAYRPANYYSAAKVSPTYPLTASQVDSTNADTQLNEVCGIRVPSLYSAARTALYTRYTPRNWFDSYNRLLQANDLAQKNSDCLAHDSKRLEEELADRAKTNQNVSTRRLGDRICDTAFWQSEVDSEIAKMKQEIDDQIRARRVTEKLLAETENHLHVTQECLYNREKRQCTDLVHDDVEKRLIEEVNTVRCIQDELRSLIDDAKTQEQLNRAALHDLEVDKARKFRAIQLDESAHSMHNSSAHISYYEGVECIDQTQSVPETWNKQVSDLIQRSQSERAASRMLRERIAKGIAHASKTLSDIWEVVNAAFAQRIREFTDARNQLQASLGKTLQAIFDTEKEIEDLKKAIKDKEEYLKTATSRLNTRLLRPGVENCRDPAMVHLICEVKQLKAAIEELTKQLRRAEGVLQELLHLRTAKEGELACKNNSLFIDRECCLALRTQWPGGPTAGAANAIPCPGNIVSSVQVCTCNYQNSCVVCHVDVCIIPTPTMIITKKTGKEGSKSQKTIHFDNLCTIGFYRNIILGVTSLYFLITYLFFWDRFTARYIVLSSLCFIANLSAYQFMSYLATPRYENDERGNSRLVDAGFDLNIGPGSLAEHAKDLILTCSLVQGLTLLHNGFWFLLLSIPGRVCYLFWAHILAPWIFDPNQSPQISEKKQKKQERRLKRMQNAGR</sequence>
<comment type="similarity">
    <text evidence="2">Belongs to the tektin family.</text>
</comment>
<dbReference type="GO" id="GO:0060294">
    <property type="term" value="P:cilium movement involved in cell motility"/>
    <property type="evidence" value="ECO:0007669"/>
    <property type="project" value="InterPro"/>
</dbReference>
<dbReference type="GO" id="GO:0015630">
    <property type="term" value="C:microtubule cytoskeleton"/>
    <property type="evidence" value="ECO:0007669"/>
    <property type="project" value="TreeGrafter"/>
</dbReference>
<feature type="transmembrane region" description="Helical" evidence="6">
    <location>
        <begin position="560"/>
        <end position="581"/>
    </location>
</feature>
<keyword evidence="6" id="KW-0812">Transmembrane</keyword>
<dbReference type="InterPro" id="IPR008506">
    <property type="entry name" value="SND2/TMEM208"/>
</dbReference>
<comment type="caution">
    <text evidence="7">The sequence shown here is derived from an EMBL/GenBank/DDBJ whole genome shotgun (WGS) entry which is preliminary data.</text>
</comment>
<name>W6V2A6_ECHGR</name>
<evidence type="ECO:0000256" key="5">
    <source>
        <dbReference type="SAM" id="MobiDB-lite"/>
    </source>
</evidence>
<keyword evidence="8" id="KW-1185">Reference proteome</keyword>
<accession>W6V2A6</accession>
<gene>
    <name evidence="7" type="ORF">EGR_05185</name>
</gene>
<evidence type="ECO:0000256" key="4">
    <source>
        <dbReference type="SAM" id="Coils"/>
    </source>
</evidence>
<feature type="coiled-coil region" evidence="4">
    <location>
        <begin position="377"/>
        <end position="456"/>
    </location>
</feature>
<dbReference type="PANTHER" id="PTHR19960:SF11">
    <property type="entry name" value="TEKTIN"/>
    <property type="match status" value="1"/>
</dbReference>
<dbReference type="STRING" id="6210.W6V2A6"/>
<keyword evidence="6" id="KW-1133">Transmembrane helix</keyword>
<dbReference type="KEGG" id="egl:EGR_05185"/>
<dbReference type="PANTHER" id="PTHR19960">
    <property type="entry name" value="TEKTIN"/>
    <property type="match status" value="1"/>
</dbReference>
<dbReference type="Pfam" id="PF05620">
    <property type="entry name" value="TMEM208_SND2"/>
    <property type="match status" value="1"/>
</dbReference>
<dbReference type="RefSeq" id="XP_024351220.1">
    <property type="nucleotide sequence ID" value="XM_024494434.1"/>
</dbReference>
<reference evidence="7 8" key="1">
    <citation type="journal article" date="2013" name="Nat. Genet.">
        <title>The genome of the hydatid tapeworm Echinococcus granulosus.</title>
        <authorList>
            <person name="Zheng H."/>
            <person name="Zhang W."/>
            <person name="Zhang L."/>
            <person name="Zhang Z."/>
            <person name="Li J."/>
            <person name="Lu G."/>
            <person name="Zhu Y."/>
            <person name="Wang Y."/>
            <person name="Huang Y."/>
            <person name="Liu J."/>
            <person name="Kang H."/>
            <person name="Chen J."/>
            <person name="Wang L."/>
            <person name="Chen A."/>
            <person name="Yu S."/>
            <person name="Gao Z."/>
            <person name="Jin L."/>
            <person name="Gu W."/>
            <person name="Wang Z."/>
            <person name="Zhao L."/>
            <person name="Shi B."/>
            <person name="Wen H."/>
            <person name="Lin R."/>
            <person name="Jones M.K."/>
            <person name="Brejova B."/>
            <person name="Vinar T."/>
            <person name="Zhao G."/>
            <person name="McManus D.P."/>
            <person name="Chen Z."/>
            <person name="Zhou Y."/>
            <person name="Wang S."/>
        </authorList>
    </citation>
    <scope>NUCLEOTIDE SEQUENCE [LARGE SCALE GENOMIC DNA]</scope>
</reference>
<keyword evidence="3" id="KW-0963">Cytoplasm</keyword>
<dbReference type="GeneID" id="36340900"/>
<dbReference type="GO" id="GO:0005634">
    <property type="term" value="C:nucleus"/>
    <property type="evidence" value="ECO:0007669"/>
    <property type="project" value="TreeGrafter"/>
</dbReference>
<feature type="region of interest" description="Disordered" evidence="5">
    <location>
        <begin position="694"/>
        <end position="715"/>
    </location>
</feature>
<keyword evidence="6" id="KW-0472">Membrane</keyword>
<dbReference type="GO" id="GO:0060271">
    <property type="term" value="P:cilium assembly"/>
    <property type="evidence" value="ECO:0007669"/>
    <property type="project" value="TreeGrafter"/>
</dbReference>
<comment type="subcellular location">
    <subcellularLocation>
        <location evidence="1">Cytoplasm</location>
    </subcellularLocation>
</comment>
<dbReference type="InterPro" id="IPR048256">
    <property type="entry name" value="Tektin-like"/>
</dbReference>
<dbReference type="PRINTS" id="PR00511">
    <property type="entry name" value="TEKTIN"/>
</dbReference>
<evidence type="ECO:0000313" key="7">
    <source>
        <dbReference type="EMBL" id="EUB60024.1"/>
    </source>
</evidence>
<dbReference type="AlphaFoldDB" id="W6V2A6"/>
<dbReference type="OMA" id="IANVQTC"/>
<evidence type="ECO:0000256" key="3">
    <source>
        <dbReference type="ARBA" id="ARBA00022490"/>
    </source>
</evidence>
<evidence type="ECO:0000313" key="8">
    <source>
        <dbReference type="Proteomes" id="UP000019149"/>
    </source>
</evidence>
<dbReference type="OrthoDB" id="9886517at2759"/>
<dbReference type="GO" id="GO:0005929">
    <property type="term" value="C:cilium"/>
    <property type="evidence" value="ECO:0007669"/>
    <property type="project" value="UniProtKB-ARBA"/>
</dbReference>
<dbReference type="Proteomes" id="UP000019149">
    <property type="component" value="Unassembled WGS sequence"/>
</dbReference>
<evidence type="ECO:0000256" key="2">
    <source>
        <dbReference type="ARBA" id="ARBA00007209"/>
    </source>
</evidence>
<dbReference type="GO" id="GO:0005737">
    <property type="term" value="C:cytoplasm"/>
    <property type="evidence" value="ECO:0007669"/>
    <property type="project" value="UniProtKB-SubCell"/>
</dbReference>
<feature type="compositionally biased region" description="Basic residues" evidence="5">
    <location>
        <begin position="699"/>
        <end position="709"/>
    </location>
</feature>
<dbReference type="CTD" id="36340900"/>
<dbReference type="Pfam" id="PF03148">
    <property type="entry name" value="Tektin"/>
    <property type="match status" value="1"/>
</dbReference>
<evidence type="ECO:0000256" key="6">
    <source>
        <dbReference type="SAM" id="Phobius"/>
    </source>
</evidence>
<evidence type="ECO:0000256" key="1">
    <source>
        <dbReference type="ARBA" id="ARBA00004496"/>
    </source>
</evidence>
<organism evidence="7 8">
    <name type="scientific">Echinococcus granulosus</name>
    <name type="common">Hydatid tapeworm</name>
    <dbReference type="NCBI Taxonomy" id="6210"/>
    <lineage>
        <taxon>Eukaryota</taxon>
        <taxon>Metazoa</taxon>
        <taxon>Spiralia</taxon>
        <taxon>Lophotrochozoa</taxon>
        <taxon>Platyhelminthes</taxon>
        <taxon>Cestoda</taxon>
        <taxon>Eucestoda</taxon>
        <taxon>Cyclophyllidea</taxon>
        <taxon>Taeniidae</taxon>
        <taxon>Echinococcus</taxon>
        <taxon>Echinococcus granulosus group</taxon>
    </lineage>
</organism>